<dbReference type="SUPFAM" id="SSF49299">
    <property type="entry name" value="PKD domain"/>
    <property type="match status" value="2"/>
</dbReference>
<sequence>MKLLLYIWLLFSAGTAWAQADEKCFKAYDQQGDAVKVLCVGQEYAFQDCDNVVPDANEYYVFDYRKGTPITNASDDQRHTFTTPGTYRVLQVANYGSNTLTDTVSVVFEVKESPAPAFTTQRCAGGAVTVILTDDNYSSYTIRFGDARQVTGAAPGSVVQHRYANAGSYTLTVSGSYTGGTCTGESTAEIITLPTAPAPFVHNLTVLQQAVSGQIQVELENLQPGFDYLVQRWDIGSASPSFLTIDTLRTITQATFSHLLPIVNSQEGTSYRVLPYDACGSKFMPSNAVSSIALEVTSEEEEAILKWQSVPHAQRFEIYRNGALLQTLGASTNQFTDTAVNCGQTYIYALRGIASDGSISASAPKEVQVVSTAAPAAPYLFASYTLNNEVELSLELPQNEMAQQISYERSTSGSAYQALAQGQQAIHTDAVPAAASHCYRAGFTNACGNTSSLSNVACPIFLEVRMQGDGAAVVLEWTKYEGFPNGVRQYTVELLDESDLVVKSYTATGTTYTDRALSDDQPQLRYRIKGTASNGSSTYSNVAVIDQEITLHIPSGFTPNGDGLNDILEVKGRFFNSYSIRIYNNLGHVIYEGTAADAGWDGTYKGELQPAGAYAYEITAAADSGAKRRRTGTVTLLR</sequence>
<feature type="signal peptide" evidence="1">
    <location>
        <begin position="1"/>
        <end position="18"/>
    </location>
</feature>
<dbReference type="InterPro" id="IPR013783">
    <property type="entry name" value="Ig-like_fold"/>
</dbReference>
<dbReference type="EMBL" id="BAABHC010000004">
    <property type="protein sequence ID" value="GAA4428294.1"/>
    <property type="molecule type" value="Genomic_DNA"/>
</dbReference>
<dbReference type="InterPro" id="IPR000601">
    <property type="entry name" value="PKD_dom"/>
</dbReference>
<dbReference type="Gene3D" id="2.60.40.10">
    <property type="entry name" value="Immunoglobulins"/>
    <property type="match status" value="3"/>
</dbReference>
<protein>
    <recommendedName>
        <fullName evidence="2">PKD domain-containing protein</fullName>
    </recommendedName>
</protein>
<evidence type="ECO:0000313" key="4">
    <source>
        <dbReference type="Proteomes" id="UP001500552"/>
    </source>
</evidence>
<keyword evidence="1" id="KW-0732">Signal</keyword>
<organism evidence="3 4">
    <name type="scientific">Pontibacter saemangeumensis</name>
    <dbReference type="NCBI Taxonomy" id="1084525"/>
    <lineage>
        <taxon>Bacteria</taxon>
        <taxon>Pseudomonadati</taxon>
        <taxon>Bacteroidota</taxon>
        <taxon>Cytophagia</taxon>
        <taxon>Cytophagales</taxon>
        <taxon>Hymenobacteraceae</taxon>
        <taxon>Pontibacter</taxon>
    </lineage>
</organism>
<evidence type="ECO:0000256" key="1">
    <source>
        <dbReference type="SAM" id="SignalP"/>
    </source>
</evidence>
<proteinExistence type="predicted"/>
<dbReference type="Pfam" id="PF13585">
    <property type="entry name" value="CHU_C"/>
    <property type="match status" value="1"/>
</dbReference>
<keyword evidence="4" id="KW-1185">Reference proteome</keyword>
<dbReference type="InterPro" id="IPR035986">
    <property type="entry name" value="PKD_dom_sf"/>
</dbReference>
<comment type="caution">
    <text evidence="3">The sequence shown here is derived from an EMBL/GenBank/DDBJ whole genome shotgun (WGS) entry which is preliminary data.</text>
</comment>
<dbReference type="PROSITE" id="PS50093">
    <property type="entry name" value="PKD"/>
    <property type="match status" value="1"/>
</dbReference>
<name>A0ABP8LG53_9BACT</name>
<dbReference type="RefSeq" id="WP_345157574.1">
    <property type="nucleotide sequence ID" value="NZ_BAABHC010000004.1"/>
</dbReference>
<reference evidence="4" key="1">
    <citation type="journal article" date="2019" name="Int. J. Syst. Evol. Microbiol.">
        <title>The Global Catalogue of Microorganisms (GCM) 10K type strain sequencing project: providing services to taxonomists for standard genome sequencing and annotation.</title>
        <authorList>
            <consortium name="The Broad Institute Genomics Platform"/>
            <consortium name="The Broad Institute Genome Sequencing Center for Infectious Disease"/>
            <person name="Wu L."/>
            <person name="Ma J."/>
        </authorList>
    </citation>
    <scope>NUCLEOTIDE SEQUENCE [LARGE SCALE GENOMIC DNA]</scope>
    <source>
        <strain evidence="4">JCM 17926</strain>
    </source>
</reference>
<feature type="domain" description="PKD" evidence="2">
    <location>
        <begin position="133"/>
        <end position="190"/>
    </location>
</feature>
<dbReference type="Proteomes" id="UP001500552">
    <property type="component" value="Unassembled WGS sequence"/>
</dbReference>
<evidence type="ECO:0000259" key="2">
    <source>
        <dbReference type="PROSITE" id="PS50093"/>
    </source>
</evidence>
<evidence type="ECO:0000313" key="3">
    <source>
        <dbReference type="EMBL" id="GAA4428294.1"/>
    </source>
</evidence>
<gene>
    <name evidence="3" type="ORF">GCM10023188_12360</name>
</gene>
<dbReference type="InterPro" id="IPR026341">
    <property type="entry name" value="T9SS_type_B"/>
</dbReference>
<accession>A0ABP8LG53</accession>
<dbReference type="NCBIfam" id="TIGR04131">
    <property type="entry name" value="Bac_Flav_CTERM"/>
    <property type="match status" value="1"/>
</dbReference>
<feature type="chain" id="PRO_5046453759" description="PKD domain-containing protein" evidence="1">
    <location>
        <begin position="19"/>
        <end position="638"/>
    </location>
</feature>